<dbReference type="GO" id="GO:0004180">
    <property type="term" value="F:carboxypeptidase activity"/>
    <property type="evidence" value="ECO:0007669"/>
    <property type="project" value="UniProtKB-KW"/>
</dbReference>
<dbReference type="KEGG" id="cbau:H1R16_03100"/>
<organism evidence="10 11">
    <name type="scientific">Marnyiella aurantia</name>
    <dbReference type="NCBI Taxonomy" id="2758037"/>
    <lineage>
        <taxon>Bacteria</taxon>
        <taxon>Pseudomonadati</taxon>
        <taxon>Bacteroidota</taxon>
        <taxon>Flavobacteriia</taxon>
        <taxon>Flavobacteriales</taxon>
        <taxon>Weeksellaceae</taxon>
        <taxon>Marnyiella</taxon>
    </lineage>
</organism>
<dbReference type="InterPro" id="IPR029062">
    <property type="entry name" value="Class_I_gatase-like"/>
</dbReference>
<accession>A0A7D7QWP9</accession>
<reference evidence="12" key="2">
    <citation type="submission" date="2020-07" db="EMBL/GenBank/DDBJ databases">
        <title>Flavobacterium sp. xlx-214.</title>
        <authorList>
            <person name="Yang C."/>
        </authorList>
    </citation>
    <scope>NUCLEOTIDE SEQUENCE [LARGE SCALE GENOMIC DNA]</scope>
    <source>
        <strain evidence="12">CX-624</strain>
    </source>
</reference>
<dbReference type="GO" id="GO:0006508">
    <property type="term" value="P:proteolysis"/>
    <property type="evidence" value="ECO:0007669"/>
    <property type="project" value="UniProtKB-KW"/>
</dbReference>
<comment type="similarity">
    <text evidence="3">Belongs to the peptidase S51 family.</text>
</comment>
<dbReference type="SUPFAM" id="SSF52317">
    <property type="entry name" value="Class I glutamine amidotransferase-like"/>
    <property type="match status" value="1"/>
</dbReference>
<evidence type="ECO:0000313" key="12">
    <source>
        <dbReference type="Proteomes" id="UP000539710"/>
    </source>
</evidence>
<dbReference type="AlphaFoldDB" id="A0A7D7QWP9"/>
<dbReference type="Gene3D" id="3.40.50.880">
    <property type="match status" value="1"/>
</dbReference>
<evidence type="ECO:0000256" key="4">
    <source>
        <dbReference type="ARBA" id="ARBA00013115"/>
    </source>
</evidence>
<gene>
    <name evidence="10" type="ORF">H1R16_03100</name>
    <name evidence="9" type="ORF">H2507_00175</name>
</gene>
<keyword evidence="6" id="KW-0645">Protease</keyword>
<dbReference type="RefSeq" id="WP_181885707.1">
    <property type="nucleotide sequence ID" value="NZ_CP059472.1"/>
</dbReference>
<evidence type="ECO:0000256" key="5">
    <source>
        <dbReference type="ARBA" id="ARBA00015719"/>
    </source>
</evidence>
<name>A0A7D7QWP9_9FLAO</name>
<evidence type="ECO:0000256" key="1">
    <source>
        <dbReference type="ARBA" id="ARBA00001092"/>
    </source>
</evidence>
<dbReference type="GO" id="GO:0008236">
    <property type="term" value="F:serine-type peptidase activity"/>
    <property type="evidence" value="ECO:0007669"/>
    <property type="project" value="UniProtKB-KW"/>
</dbReference>
<reference evidence="9" key="3">
    <citation type="submission" date="2020-07" db="EMBL/GenBank/DDBJ databases">
        <authorList>
            <person name="Yang C."/>
        </authorList>
    </citation>
    <scope>NUCLEOTIDE SEQUENCE</scope>
    <source>
        <strain evidence="9">Cx-624</strain>
    </source>
</reference>
<keyword evidence="12" id="KW-1185">Reference proteome</keyword>
<keyword evidence="7 10" id="KW-0378">Hydrolase</keyword>
<dbReference type="NCBIfam" id="TIGR02069">
    <property type="entry name" value="cyanophycinase"/>
    <property type="match status" value="1"/>
</dbReference>
<sequence length="278" mass="30075">MKGKVLAIGGAENQKSSRDRFSDTTILERFISESRLKKRSRIEIITSASSIPEEMGRDYLKAFAKLGAENCGVLVMESRTDAENPKILKRLKDADAVFATGGSQLALTSTIGGTAFYALLIEKLEDSDFLYAGTSAGAAAASEIMIIEGGSTEAAYKGEVIATTGLRLINNIVFDTHFIERGRIARLFEVVVSNPNILGVGLEENTALLIHRDKMEAIGPGMAILLDGRTISKSNLLEVVTGAPLSIENMTLHLMSQHDIFNLKTMQLDIKSPPEAEV</sequence>
<dbReference type="EMBL" id="JACEUX010000001">
    <property type="protein sequence ID" value="MBA5245578.1"/>
    <property type="molecule type" value="Genomic_DNA"/>
</dbReference>
<dbReference type="CDD" id="cd03145">
    <property type="entry name" value="GAT1_cyanophycinase"/>
    <property type="match status" value="1"/>
</dbReference>
<dbReference type="Pfam" id="PF03575">
    <property type="entry name" value="Peptidase_S51"/>
    <property type="match status" value="1"/>
</dbReference>
<dbReference type="PANTHER" id="PTHR36175">
    <property type="entry name" value="CYANOPHYCINASE"/>
    <property type="match status" value="1"/>
</dbReference>
<keyword evidence="10" id="KW-0121">Carboxypeptidase</keyword>
<proteinExistence type="inferred from homology"/>
<protein>
    <recommendedName>
        <fullName evidence="5">Cyanophycinase</fullName>
        <ecNumber evidence="4">3.4.15.6</ecNumber>
    </recommendedName>
</protein>
<comment type="function">
    <text evidence="2">Exopeptidase that catalyzes the hydrolytic cleavage of multi-L-arginyl-poly-L-aspartic acid (cyanophycin; a water-insoluble reserve polymer) into aspartate-arginine dipeptides.</text>
</comment>
<dbReference type="Proteomes" id="UP000515349">
    <property type="component" value="Chromosome"/>
</dbReference>
<evidence type="ECO:0000313" key="10">
    <source>
        <dbReference type="EMBL" id="QMS99010.1"/>
    </source>
</evidence>
<reference evidence="10 11" key="1">
    <citation type="submission" date="2020-07" db="EMBL/GenBank/DDBJ databases">
        <title>Chryseobacterium sp.cx-624.</title>
        <authorList>
            <person name="Yang C."/>
        </authorList>
    </citation>
    <scope>NUCLEOTIDE SEQUENCE [LARGE SCALE GENOMIC DNA]</scope>
    <source>
        <strain evidence="10">Cx-624</strain>
        <strain evidence="11">cx-624</strain>
    </source>
</reference>
<dbReference type="EMBL" id="CP059472">
    <property type="protein sequence ID" value="QMS99010.1"/>
    <property type="molecule type" value="Genomic_DNA"/>
</dbReference>
<dbReference type="Proteomes" id="UP000539710">
    <property type="component" value="Unassembled WGS sequence"/>
</dbReference>
<evidence type="ECO:0000313" key="9">
    <source>
        <dbReference type="EMBL" id="MBA5245578.1"/>
    </source>
</evidence>
<evidence type="ECO:0000256" key="8">
    <source>
        <dbReference type="ARBA" id="ARBA00022825"/>
    </source>
</evidence>
<keyword evidence="8" id="KW-0720">Serine protease</keyword>
<evidence type="ECO:0000256" key="6">
    <source>
        <dbReference type="ARBA" id="ARBA00022670"/>
    </source>
</evidence>
<evidence type="ECO:0000313" key="11">
    <source>
        <dbReference type="Proteomes" id="UP000515349"/>
    </source>
</evidence>
<dbReference type="EC" id="3.4.15.6" evidence="4"/>
<evidence type="ECO:0000256" key="7">
    <source>
        <dbReference type="ARBA" id="ARBA00022801"/>
    </source>
</evidence>
<dbReference type="GO" id="GO:0008241">
    <property type="term" value="F:peptidyl-dipeptidase activity"/>
    <property type="evidence" value="ECO:0007669"/>
    <property type="project" value="UniProtKB-EC"/>
</dbReference>
<evidence type="ECO:0000256" key="2">
    <source>
        <dbReference type="ARBA" id="ARBA00002039"/>
    </source>
</evidence>
<dbReference type="InterPro" id="IPR005320">
    <property type="entry name" value="Peptidase_S51"/>
</dbReference>
<dbReference type="PANTHER" id="PTHR36175:SF1">
    <property type="entry name" value="CYANOPHYCINASE"/>
    <property type="match status" value="1"/>
</dbReference>
<dbReference type="InterPro" id="IPR011811">
    <property type="entry name" value="Peptidase_S51_cyanophycinase"/>
</dbReference>
<comment type="catalytic activity">
    <reaction evidence="1">
        <text>[L-4-(L-arginin-2-N-yl)aspartate](n) + H2O = [L-4-(L-arginin-2-N-yl)aspartate](n-1) + L-4-(L-arginin-2-N-yl)aspartate</text>
        <dbReference type="Rhea" id="RHEA:12845"/>
        <dbReference type="Rhea" id="RHEA-COMP:13728"/>
        <dbReference type="Rhea" id="RHEA-COMP:13734"/>
        <dbReference type="ChEBI" id="CHEBI:15377"/>
        <dbReference type="ChEBI" id="CHEBI:137986"/>
        <dbReference type="ChEBI" id="CHEBI:137991"/>
        <dbReference type="EC" id="3.4.15.6"/>
    </reaction>
</comment>
<evidence type="ECO:0000256" key="3">
    <source>
        <dbReference type="ARBA" id="ARBA00006534"/>
    </source>
</evidence>